<keyword evidence="4" id="KW-1185">Reference proteome</keyword>
<evidence type="ECO:0000256" key="2">
    <source>
        <dbReference type="SAM" id="Phobius"/>
    </source>
</evidence>
<name>A0A5K7XBV3_9BACT</name>
<evidence type="ECO:0000256" key="1">
    <source>
        <dbReference type="SAM" id="MobiDB-lite"/>
    </source>
</evidence>
<dbReference type="EMBL" id="AP021861">
    <property type="protein sequence ID" value="BBO34290.1"/>
    <property type="molecule type" value="Genomic_DNA"/>
</dbReference>
<dbReference type="AlphaFoldDB" id="A0A5K7XBV3"/>
<organism evidence="3 4">
    <name type="scientific">Lacipirellula parvula</name>
    <dbReference type="NCBI Taxonomy" id="2650471"/>
    <lineage>
        <taxon>Bacteria</taxon>
        <taxon>Pseudomonadati</taxon>
        <taxon>Planctomycetota</taxon>
        <taxon>Planctomycetia</taxon>
        <taxon>Pirellulales</taxon>
        <taxon>Lacipirellulaceae</taxon>
        <taxon>Lacipirellula</taxon>
    </lineage>
</organism>
<evidence type="ECO:0000313" key="3">
    <source>
        <dbReference type="EMBL" id="BBO34290.1"/>
    </source>
</evidence>
<reference evidence="4" key="1">
    <citation type="submission" date="2019-10" db="EMBL/GenBank/DDBJ databases">
        <title>Lacipirellula parvula gen. nov., sp. nov., representing a lineage of planctomycetes widespread in freshwater anoxic habitats, and description of the family Lacipirellulaceae.</title>
        <authorList>
            <person name="Dedysh S.N."/>
            <person name="Kulichevskaya I.S."/>
            <person name="Beletsky A.V."/>
            <person name="Rakitin A.L."/>
            <person name="Mardanov A.V."/>
            <person name="Ivanova A.A."/>
            <person name="Saltykova V.X."/>
            <person name="Rijpstra W.I.C."/>
            <person name="Sinninghe Damste J.S."/>
            <person name="Ravin N.V."/>
        </authorList>
    </citation>
    <scope>NUCLEOTIDE SEQUENCE [LARGE SCALE GENOMIC DNA]</scope>
    <source>
        <strain evidence="4">PX69</strain>
    </source>
</reference>
<proteinExistence type="predicted"/>
<feature type="region of interest" description="Disordered" evidence="1">
    <location>
        <begin position="559"/>
        <end position="589"/>
    </location>
</feature>
<gene>
    <name evidence="3" type="ORF">PLANPX_3902</name>
</gene>
<dbReference type="KEGG" id="lpav:PLANPX_3902"/>
<dbReference type="Proteomes" id="UP000326837">
    <property type="component" value="Chromosome"/>
</dbReference>
<keyword evidence="2" id="KW-1133">Transmembrane helix</keyword>
<keyword evidence="2" id="KW-0472">Membrane</keyword>
<accession>A0A5K7XBV3</accession>
<sequence>MDARDVRSKLVTMLSRMGSAITSVSLLVVMSVGLLIAPALVQEAQGQSGSCTNPENPCTGQCCGNSCIAANRTCCARWNGSSWSYTSCGVGAGCCDGACCESNQCATRWDGDSYVYQCCTDGKVATGGTCCDPGEVGCNGNCCDPESYWCCDEDDDQEYNDCGRCEYPGWSGYLFCSLCDSTPTDGNGQNDSCLLCDSDGDGTSDSCYLCDSTPTDANNVNDACWLCDDPTHSSDPDDDDNDTNSCYLCDSTPDGAHNVNDSCMLCDDPYHATDPTNQEGKNNSCYLCMNKIAGTQNDDCYRCDVKKADGTPGKDGKNDDCYGYDTDSDGTKDSCCPTFRLELEFDNDFQGRSRSSAGVGESGEIVAIQADGQTMGAVTYTTSDATCVAVSGDDWTAGDRACSAQLCAEANGCKQCKTLKIVEPSGVTIEKEAGTGVWHVHNTGSVGFKGRPYITAANVSFANIEVREGAVAAVANGYFASYNGLMHAVGGWVNVLPVVVGKGSKVDGVDTISMGAFTTTPFSAGSLSWPIPWEFRVGTGTPKQFAVVTHLSVIEGDGANPVNGNDGRCTQSKGGHTETKSYGDAASSY</sequence>
<keyword evidence="2" id="KW-0812">Transmembrane</keyword>
<evidence type="ECO:0000313" key="4">
    <source>
        <dbReference type="Proteomes" id="UP000326837"/>
    </source>
</evidence>
<feature type="transmembrane region" description="Helical" evidence="2">
    <location>
        <begin position="20"/>
        <end position="41"/>
    </location>
</feature>
<protein>
    <submittedName>
        <fullName evidence="3">Uncharacterized protein</fullName>
    </submittedName>
</protein>